<evidence type="ECO:0000313" key="5">
    <source>
        <dbReference type="Proteomes" id="UP000195024"/>
    </source>
</evidence>
<protein>
    <recommendedName>
        <fullName evidence="3">Bacterial sugar transferase domain-containing protein</fullName>
    </recommendedName>
</protein>
<proteinExistence type="inferred from homology"/>
<feature type="domain" description="Bacterial sugar transferase" evidence="3">
    <location>
        <begin position="8"/>
        <end position="183"/>
    </location>
</feature>
<evidence type="ECO:0000259" key="3">
    <source>
        <dbReference type="Pfam" id="PF02397"/>
    </source>
</evidence>
<name>A0A242KWZ3_ENTMU</name>
<sequence length="206" mass="24206">MIKYEKVKKCLDRFTAIALIVLLLFPFLFISLVLWIVNEDKKVFFKQRRVGKNEEIFTIYKFKTMADTTDENGDLLPDEDRLTKFGKLLRKTSLDELPQLINIIKGEMSFVGPRPLLVEYLPLYNDEQRKRHRVYPGLTGLAQINGRNAIKWEEKFELDIRYTKKISLSMDIKIILLTIILVIKQKNIGYNGSITTEKFVNKYKHS</sequence>
<dbReference type="InterPro" id="IPR003362">
    <property type="entry name" value="Bact_transf"/>
</dbReference>
<accession>A0A242KWZ3</accession>
<dbReference type="EMBL" id="NGMS01000001">
    <property type="protein sequence ID" value="OTP26381.1"/>
    <property type="molecule type" value="Genomic_DNA"/>
</dbReference>
<keyword evidence="2" id="KW-1133">Transmembrane helix</keyword>
<evidence type="ECO:0000256" key="1">
    <source>
        <dbReference type="ARBA" id="ARBA00006464"/>
    </source>
</evidence>
<evidence type="ECO:0000256" key="2">
    <source>
        <dbReference type="SAM" id="Phobius"/>
    </source>
</evidence>
<gene>
    <name evidence="4" type="ORF">A5802_000092</name>
</gene>
<dbReference type="Pfam" id="PF02397">
    <property type="entry name" value="Bac_transf"/>
    <property type="match status" value="1"/>
</dbReference>
<organism evidence="4 5">
    <name type="scientific">Enterococcus mundtii</name>
    <dbReference type="NCBI Taxonomy" id="53346"/>
    <lineage>
        <taxon>Bacteria</taxon>
        <taxon>Bacillati</taxon>
        <taxon>Bacillota</taxon>
        <taxon>Bacilli</taxon>
        <taxon>Lactobacillales</taxon>
        <taxon>Enterococcaceae</taxon>
        <taxon>Enterococcus</taxon>
    </lineage>
</organism>
<feature type="transmembrane region" description="Helical" evidence="2">
    <location>
        <begin position="14"/>
        <end position="37"/>
    </location>
</feature>
<dbReference type="PANTHER" id="PTHR30576:SF8">
    <property type="entry name" value="UNDECAPRENYL-PHOSPHATE GALACTOSE PHOSPHOTRANSFERASE"/>
    <property type="match status" value="1"/>
</dbReference>
<dbReference type="AlphaFoldDB" id="A0A242KWZ3"/>
<comment type="caution">
    <text evidence="4">The sequence shown here is derived from an EMBL/GenBank/DDBJ whole genome shotgun (WGS) entry which is preliminary data.</text>
</comment>
<keyword evidence="2" id="KW-0472">Membrane</keyword>
<dbReference type="RefSeq" id="WP_086334333.1">
    <property type="nucleotide sequence ID" value="NZ_NGMS01000001.1"/>
</dbReference>
<dbReference type="PANTHER" id="PTHR30576">
    <property type="entry name" value="COLANIC BIOSYNTHESIS UDP-GLUCOSE LIPID CARRIER TRANSFERASE"/>
    <property type="match status" value="1"/>
</dbReference>
<dbReference type="GO" id="GO:0016780">
    <property type="term" value="F:phosphotransferase activity, for other substituted phosphate groups"/>
    <property type="evidence" value="ECO:0007669"/>
    <property type="project" value="TreeGrafter"/>
</dbReference>
<reference evidence="4 5" key="1">
    <citation type="submission" date="2017-05" db="EMBL/GenBank/DDBJ databases">
        <title>The Genome Sequence of Enterococcus mundtii 6B1_DIV0119.</title>
        <authorList>
            <consortium name="The Broad Institute Genomics Platform"/>
            <consortium name="The Broad Institute Genomic Center for Infectious Diseases"/>
            <person name="Earl A."/>
            <person name="Manson A."/>
            <person name="Schwartman J."/>
            <person name="Gilmore M."/>
            <person name="Abouelleil A."/>
            <person name="Cao P."/>
            <person name="Chapman S."/>
            <person name="Cusick C."/>
            <person name="Shea T."/>
            <person name="Young S."/>
            <person name="Neafsey D."/>
            <person name="Nusbaum C."/>
            <person name="Birren B."/>
        </authorList>
    </citation>
    <scope>NUCLEOTIDE SEQUENCE [LARGE SCALE GENOMIC DNA]</scope>
    <source>
        <strain evidence="4 5">6B1_DIV0119</strain>
    </source>
</reference>
<keyword evidence="2" id="KW-0812">Transmembrane</keyword>
<comment type="similarity">
    <text evidence="1">Belongs to the bacterial sugar transferase family.</text>
</comment>
<evidence type="ECO:0000313" key="4">
    <source>
        <dbReference type="EMBL" id="OTP26381.1"/>
    </source>
</evidence>
<dbReference type="Proteomes" id="UP000195024">
    <property type="component" value="Unassembled WGS sequence"/>
</dbReference>